<dbReference type="CDD" id="cd15517">
    <property type="entry name" value="PHD_TCF19_like"/>
    <property type="match status" value="1"/>
</dbReference>
<dbReference type="PROSITE" id="PS01359">
    <property type="entry name" value="ZF_PHD_1"/>
    <property type="match status" value="1"/>
</dbReference>
<keyword evidence="8" id="KW-1185">Reference proteome</keyword>
<feature type="region of interest" description="Disordered" evidence="5">
    <location>
        <begin position="227"/>
        <end position="247"/>
    </location>
</feature>
<gene>
    <name evidence="7" type="ORF">DIABBA_LOCUS13380</name>
</gene>
<evidence type="ECO:0000256" key="4">
    <source>
        <dbReference type="PROSITE-ProRule" id="PRU00146"/>
    </source>
</evidence>
<dbReference type="GO" id="GO:0008270">
    <property type="term" value="F:zinc ion binding"/>
    <property type="evidence" value="ECO:0007669"/>
    <property type="project" value="UniProtKB-KW"/>
</dbReference>
<keyword evidence="3" id="KW-0862">Zinc</keyword>
<keyword evidence="1" id="KW-0479">Metal-binding</keyword>
<dbReference type="Proteomes" id="UP001153709">
    <property type="component" value="Chromosome 9"/>
</dbReference>
<evidence type="ECO:0000256" key="3">
    <source>
        <dbReference type="ARBA" id="ARBA00022833"/>
    </source>
</evidence>
<dbReference type="InterPro" id="IPR011011">
    <property type="entry name" value="Znf_FYVE_PHD"/>
</dbReference>
<dbReference type="InterPro" id="IPR013083">
    <property type="entry name" value="Znf_RING/FYVE/PHD"/>
</dbReference>
<evidence type="ECO:0000256" key="2">
    <source>
        <dbReference type="ARBA" id="ARBA00022771"/>
    </source>
</evidence>
<dbReference type="InterPro" id="IPR001965">
    <property type="entry name" value="Znf_PHD"/>
</dbReference>
<dbReference type="Gene3D" id="3.30.40.10">
    <property type="entry name" value="Zinc/RING finger domain, C3HC4 (zinc finger)"/>
    <property type="match status" value="1"/>
</dbReference>
<dbReference type="PANTHER" id="PTHR33480">
    <property type="entry name" value="SET DOMAIN-CONTAINING PROTEIN-RELATED"/>
    <property type="match status" value="1"/>
</dbReference>
<proteinExistence type="predicted"/>
<dbReference type="OrthoDB" id="6508955at2759"/>
<evidence type="ECO:0000313" key="8">
    <source>
        <dbReference type="Proteomes" id="UP001153709"/>
    </source>
</evidence>
<dbReference type="PANTHER" id="PTHR33480:SF5">
    <property type="entry name" value="SI:DKEY-51D8.9"/>
    <property type="match status" value="1"/>
</dbReference>
<evidence type="ECO:0000259" key="6">
    <source>
        <dbReference type="PROSITE" id="PS50016"/>
    </source>
</evidence>
<feature type="domain" description="PHD-type" evidence="6">
    <location>
        <begin position="364"/>
        <end position="420"/>
    </location>
</feature>
<feature type="region of interest" description="Disordered" evidence="5">
    <location>
        <begin position="629"/>
        <end position="671"/>
    </location>
</feature>
<dbReference type="SUPFAM" id="SSF57903">
    <property type="entry name" value="FYVE/PHD zinc finger"/>
    <property type="match status" value="1"/>
</dbReference>
<evidence type="ECO:0000256" key="1">
    <source>
        <dbReference type="ARBA" id="ARBA00022723"/>
    </source>
</evidence>
<organism evidence="7 8">
    <name type="scientific">Diabrotica balteata</name>
    <name type="common">Banded cucumber beetle</name>
    <dbReference type="NCBI Taxonomy" id="107213"/>
    <lineage>
        <taxon>Eukaryota</taxon>
        <taxon>Metazoa</taxon>
        <taxon>Ecdysozoa</taxon>
        <taxon>Arthropoda</taxon>
        <taxon>Hexapoda</taxon>
        <taxon>Insecta</taxon>
        <taxon>Pterygota</taxon>
        <taxon>Neoptera</taxon>
        <taxon>Endopterygota</taxon>
        <taxon>Coleoptera</taxon>
        <taxon>Polyphaga</taxon>
        <taxon>Cucujiformia</taxon>
        <taxon>Chrysomeloidea</taxon>
        <taxon>Chrysomelidae</taxon>
        <taxon>Galerucinae</taxon>
        <taxon>Diabroticina</taxon>
        <taxon>Diabroticites</taxon>
        <taxon>Diabrotica</taxon>
    </lineage>
</organism>
<feature type="region of interest" description="Disordered" evidence="5">
    <location>
        <begin position="328"/>
        <end position="359"/>
    </location>
</feature>
<dbReference type="SUPFAM" id="SSF53098">
    <property type="entry name" value="Ribonuclease H-like"/>
    <property type="match status" value="1"/>
</dbReference>
<dbReference type="SMART" id="SM00249">
    <property type="entry name" value="PHD"/>
    <property type="match status" value="1"/>
</dbReference>
<name>A0A9N9XKZ2_DIABA</name>
<dbReference type="InterPro" id="IPR019787">
    <property type="entry name" value="Znf_PHD-finger"/>
</dbReference>
<dbReference type="PROSITE" id="PS50016">
    <property type="entry name" value="ZF_PHD_2"/>
    <property type="match status" value="1"/>
</dbReference>
<sequence length="847" mass="96370">MLERMVELRDAVKTTIASINKKDLPVLTEEEWSTCSELVTALKPFEDVTRAISGEHYLTGSKVVGLTNGLISVCRKMLNEPFNDTTNRVLNKLLSALKTRMVNIEQSKTIALTSLLDSRFKLAVFKDQTAAEEIKKHCSQLMARIWIEQQQNRPTMTTINPVSDTNIDVVSSEAGEVNREQPKFSVWEDLDLMIASKKPTVITINGGNISESDHIINNINYHYKTNYDPRKSEDTDTSATKDTVPNPDIYLNPIASSSNRNYPENEHSQSIKILKPVTNTLPPLLTKAFYNHLKTPSAISSSEWRKFYQEKENDKKIKILDIAKKKEERERLRGNKQKKTAKAKETKTKQKKPKKKQNTKISEKISCADCNEAIQKTMTKKNIGCDLCDKWYHKKCTTFVDTPYYIAAVQDYKCDKCSDRSGVEEVYTERDRCLQEIAEMCADLTLAPPPKKRRTISKEKQIIELGRNMRDNHSSVYVKSETRDKTEVVEVDHSYVILPEHRGEEVIVDNVVAEEVESIQNTPYIPRTLGKAEDNKKQIMGMFIYPKFLAMSNRFRSLTQKKLEEAILNLTDTEDELDGELDELDEDDLDVSHMPVELEDGVVIQPEESTSIHPATSAAQAATRFENEAENSLVDDSINDPNFSPSSEDSDCESNERSSNSTESHESQNIFGITSNVINNIENLPYDNYGENSKAELKNERIGKTVTEDFCYFFVSLVKNFARHIKRNHSVESEVQKILSLPADCKPRKDLITTLRKRGNFLNNNRIQKPVKKPNLTNTILVPCSNCLGFYSSKMLWRHRKQCPGATKTNSKIDGQNILLKGLRVDPELQQKVFPRMGPDEISMAAK</sequence>
<keyword evidence="2 4" id="KW-0863">Zinc-finger</keyword>
<evidence type="ECO:0000313" key="7">
    <source>
        <dbReference type="EMBL" id="CAG9840756.1"/>
    </source>
</evidence>
<evidence type="ECO:0000256" key="5">
    <source>
        <dbReference type="SAM" id="MobiDB-lite"/>
    </source>
</evidence>
<dbReference type="EMBL" id="OU898284">
    <property type="protein sequence ID" value="CAG9840756.1"/>
    <property type="molecule type" value="Genomic_DNA"/>
</dbReference>
<accession>A0A9N9XKZ2</accession>
<feature type="compositionally biased region" description="Basic residues" evidence="5">
    <location>
        <begin position="349"/>
        <end position="358"/>
    </location>
</feature>
<protein>
    <recommendedName>
        <fullName evidence="6">PHD-type domain-containing protein</fullName>
    </recommendedName>
</protein>
<dbReference type="AlphaFoldDB" id="A0A9N9XKZ2"/>
<reference evidence="7" key="1">
    <citation type="submission" date="2022-01" db="EMBL/GenBank/DDBJ databases">
        <authorList>
            <person name="King R."/>
        </authorList>
    </citation>
    <scope>NUCLEOTIDE SEQUENCE</scope>
</reference>
<dbReference type="InterPro" id="IPR019786">
    <property type="entry name" value="Zinc_finger_PHD-type_CS"/>
</dbReference>
<dbReference type="InterPro" id="IPR012337">
    <property type="entry name" value="RNaseH-like_sf"/>
</dbReference>